<keyword evidence="6 7" id="KW-0472">Membrane</keyword>
<evidence type="ECO:0000256" key="7">
    <source>
        <dbReference type="HAMAP-Rule" id="MF_04205"/>
    </source>
</evidence>
<evidence type="ECO:0000256" key="8">
    <source>
        <dbReference type="SAM" id="Phobius"/>
    </source>
</evidence>
<comment type="subcellular location">
    <subcellularLocation>
        <location evidence="7">Host Golgi apparatus membrane</location>
        <topology evidence="7">Single-pass type III membrane protein</topology>
    </subcellularLocation>
    <text evidence="7">The cytoplasmic tail functions as a Golgi complex-targeting signal.</text>
</comment>
<evidence type="ECO:0000256" key="1">
    <source>
        <dbReference type="ARBA" id="ARBA00022692"/>
    </source>
</evidence>
<dbReference type="PROSITE" id="PS51926">
    <property type="entry name" value="COV_E"/>
    <property type="match status" value="1"/>
</dbReference>
<dbReference type="Proteomes" id="UP000272061">
    <property type="component" value="Segment"/>
</dbReference>
<feature type="topological domain" description="Virion surface" evidence="7">
    <location>
        <begin position="1"/>
        <end position="19"/>
    </location>
</feature>
<gene>
    <name evidence="7" type="primary">E</name>
</gene>
<comment type="function">
    <text evidence="7">Plays a central role in virus morphogenesis and assembly. Acts as a viroporin and self-assembles in host membranes forming pentameric protein-lipid pores that allow ion transport. Also plays a role in the induction of apoptosis.</text>
</comment>
<keyword evidence="4 7" id="KW-1043">Host membrane</keyword>
<name>A0A1B4X969_9ALPC</name>
<keyword evidence="9" id="KW-0946">Virion</keyword>
<keyword evidence="9" id="KW-0261">Viral envelope protein</keyword>
<proteinExistence type="inferred from homology"/>
<keyword evidence="1 7" id="KW-0812">Transmembrane</keyword>
<dbReference type="Pfam" id="PF02723">
    <property type="entry name" value="CoV_E"/>
    <property type="match status" value="1"/>
</dbReference>
<dbReference type="HAMAP" id="MF_04205">
    <property type="entry name" value="ALPHA_CORONA_E"/>
    <property type="match status" value="1"/>
</dbReference>
<feature type="topological domain" description="Intravirion" evidence="7">
    <location>
        <begin position="41"/>
        <end position="82"/>
    </location>
</feature>
<comment type="similarity">
    <text evidence="7">Belongs to the alphacoronaviruses E protein family.</text>
</comment>
<evidence type="ECO:0000256" key="2">
    <source>
        <dbReference type="ARBA" id="ARBA00022703"/>
    </source>
</evidence>
<comment type="subunit">
    <text evidence="7">Homopentamer. Interacts with membrane protein M in the budding compartment of the host cell, which is located between endoplasmic reticulum and the Golgi complex. Interacts with Nucleoprotein.</text>
</comment>
<evidence type="ECO:0000256" key="6">
    <source>
        <dbReference type="ARBA" id="ARBA00023136"/>
    </source>
</evidence>
<dbReference type="Gene3D" id="6.10.250.1810">
    <property type="match status" value="1"/>
</dbReference>
<evidence type="ECO:0000256" key="4">
    <source>
        <dbReference type="ARBA" id="ARBA00022870"/>
    </source>
</evidence>
<dbReference type="GO" id="GO:0046760">
    <property type="term" value="P:viral budding from Golgi membrane"/>
    <property type="evidence" value="ECO:0007669"/>
    <property type="project" value="UniProtKB-UniRule"/>
</dbReference>
<dbReference type="GO" id="GO:0016020">
    <property type="term" value="C:membrane"/>
    <property type="evidence" value="ECO:0007669"/>
    <property type="project" value="UniProtKB-UniRule"/>
</dbReference>
<protein>
    <recommendedName>
        <fullName evidence="7">Envelope small membrane protein</fullName>
        <shortName evidence="7">E protein</shortName>
        <shortName evidence="7">sM protein</shortName>
    </recommendedName>
</protein>
<dbReference type="InterPro" id="IPR003873">
    <property type="entry name" value="E_protein_CoV"/>
</dbReference>
<dbReference type="GO" id="GO:0140975">
    <property type="term" value="P:disruption of cellular anatomical structure in another organism"/>
    <property type="evidence" value="ECO:0007669"/>
    <property type="project" value="UniProtKB-UniRule"/>
</dbReference>
<sequence>MKFPTLLTVIDDNGVVVNSIVWLLLIIVIILFSIALLNVIRLCQTCCRLTNVVVIMPARQAYNAYKDFMNIPKAPDSVCFVV</sequence>
<dbReference type="GO" id="GO:0044178">
    <property type="term" value="C:host cell Golgi membrane"/>
    <property type="evidence" value="ECO:0007669"/>
    <property type="project" value="UniProtKB-SubCell"/>
</dbReference>
<dbReference type="EMBL" id="LC119077">
    <property type="protein sequence ID" value="BAV31351.1"/>
    <property type="molecule type" value="Genomic_RNA"/>
</dbReference>
<reference evidence="9" key="1">
    <citation type="submission" date="2016-01" db="EMBL/GenBank/DDBJ databases">
        <title>Complete Genome of Ferret Enteric Coronavirus Isolated from Laboratory Ferrets.</title>
        <authorList>
            <person name="Li T."/>
            <person name="Nakamura T."/>
            <person name="Kataoka M."/>
            <person name="Ami Y."/>
            <person name="Suzaki Y."/>
            <person name="Takeda N."/>
            <person name="Wakita T."/>
        </authorList>
    </citation>
    <scope>NUCLEOTIDE SEQUENCE [LARGE SCALE GENOMIC DNA]</scope>
    <source>
        <strain evidence="9">FRCoV4370</strain>
    </source>
</reference>
<evidence type="ECO:0000256" key="3">
    <source>
        <dbReference type="ARBA" id="ARBA00022812"/>
    </source>
</evidence>
<keyword evidence="5 7" id="KW-1133">Transmembrane helix</keyword>
<evidence type="ECO:0000256" key="5">
    <source>
        <dbReference type="ARBA" id="ARBA00022989"/>
    </source>
</evidence>
<dbReference type="InterPro" id="IPR043507">
    <property type="entry name" value="E_protein_aCoV"/>
</dbReference>
<evidence type="ECO:0000313" key="9">
    <source>
        <dbReference type="EMBL" id="BAV31351.1"/>
    </source>
</evidence>
<dbReference type="GO" id="GO:0019031">
    <property type="term" value="C:viral envelope"/>
    <property type="evidence" value="ECO:0007669"/>
    <property type="project" value="UniProtKB-KW"/>
</dbReference>
<organism evidence="9">
    <name type="scientific">Ferret coronavirus</name>
    <dbReference type="NCBI Taxonomy" id="1264898"/>
    <lineage>
        <taxon>Viruses</taxon>
        <taxon>Riboviria</taxon>
        <taxon>Orthornavirae</taxon>
        <taxon>Pisuviricota</taxon>
        <taxon>Pisoniviricetes</taxon>
        <taxon>Nidovirales</taxon>
        <taxon>Cornidovirineae</taxon>
        <taxon>Coronaviridae</taxon>
        <taxon>Orthocoronavirinae</taxon>
        <taxon>Alphacoronavirus</taxon>
        <taxon>Minacovirus</taxon>
        <taxon>Alphacoronavirus neovisontis</taxon>
    </lineage>
</organism>
<keyword evidence="2 7" id="KW-0053">Apoptosis</keyword>
<accession>A0A1B4X969</accession>
<keyword evidence="3 7" id="KW-1040">Host Golgi apparatus</keyword>
<feature type="transmembrane region" description="Helical" evidence="8">
    <location>
        <begin position="20"/>
        <end position="40"/>
    </location>
</feature>